<comment type="caution">
    <text evidence="1">The sequence shown here is derived from an EMBL/GenBank/DDBJ whole genome shotgun (WGS) entry which is preliminary data.</text>
</comment>
<keyword evidence="1" id="KW-0808">Transferase</keyword>
<dbReference type="InterPro" id="IPR036397">
    <property type="entry name" value="RNaseH_sf"/>
</dbReference>
<proteinExistence type="predicted"/>
<evidence type="ECO:0000313" key="1">
    <source>
        <dbReference type="EMBL" id="POM78595.1"/>
    </source>
</evidence>
<protein>
    <submittedName>
        <fullName evidence="1">Reverse transcriptase</fullName>
    </submittedName>
</protein>
<organism evidence="1 2">
    <name type="scientific">Phytophthora palmivora</name>
    <dbReference type="NCBI Taxonomy" id="4796"/>
    <lineage>
        <taxon>Eukaryota</taxon>
        <taxon>Sar</taxon>
        <taxon>Stramenopiles</taxon>
        <taxon>Oomycota</taxon>
        <taxon>Peronosporomycetes</taxon>
        <taxon>Peronosporales</taxon>
        <taxon>Peronosporaceae</taxon>
        <taxon>Phytophthora</taxon>
    </lineage>
</organism>
<dbReference type="SUPFAM" id="SSF53098">
    <property type="entry name" value="Ribonuclease H-like"/>
    <property type="match status" value="1"/>
</dbReference>
<keyword evidence="2" id="KW-1185">Reference proteome</keyword>
<reference evidence="1 2" key="1">
    <citation type="journal article" date="2017" name="Genome Biol. Evol.">
        <title>Phytophthora megakarya and P. palmivora, closely related causal agents of cacao black pod rot, underwent increases in genome sizes and gene numbers by different mechanisms.</title>
        <authorList>
            <person name="Ali S.S."/>
            <person name="Shao J."/>
            <person name="Lary D.J."/>
            <person name="Kronmiller B."/>
            <person name="Shen D."/>
            <person name="Strem M.D."/>
            <person name="Amoako-Attah I."/>
            <person name="Akrofi A.Y."/>
            <person name="Begoude B.A."/>
            <person name="Ten Hoopen G.M."/>
            <person name="Coulibaly K."/>
            <person name="Kebe B.I."/>
            <person name="Melnick R.L."/>
            <person name="Guiltinan M.J."/>
            <person name="Tyler B.M."/>
            <person name="Meinhardt L.W."/>
            <person name="Bailey B.A."/>
        </authorList>
    </citation>
    <scope>NUCLEOTIDE SEQUENCE [LARGE SCALE GENOMIC DNA]</scope>
    <source>
        <strain evidence="2">sbr112.9</strain>
    </source>
</reference>
<keyword evidence="1" id="KW-0548">Nucleotidyltransferase</keyword>
<keyword evidence="1" id="KW-0695">RNA-directed DNA polymerase</keyword>
<dbReference type="InterPro" id="IPR012337">
    <property type="entry name" value="RNaseH-like_sf"/>
</dbReference>
<name>A0A2P4YLA8_9STRA</name>
<dbReference type="Proteomes" id="UP000237271">
    <property type="component" value="Unassembled WGS sequence"/>
</dbReference>
<dbReference type="Gene3D" id="3.30.420.10">
    <property type="entry name" value="Ribonuclease H-like superfamily/Ribonuclease H"/>
    <property type="match status" value="1"/>
</dbReference>
<dbReference type="EMBL" id="NCKW01001960">
    <property type="protein sequence ID" value="POM78595.1"/>
    <property type="molecule type" value="Genomic_DNA"/>
</dbReference>
<gene>
    <name evidence="1" type="ORF">PHPALM_3864</name>
</gene>
<accession>A0A2P4YLA8</accession>
<dbReference type="GO" id="GO:0003676">
    <property type="term" value="F:nucleic acid binding"/>
    <property type="evidence" value="ECO:0007669"/>
    <property type="project" value="InterPro"/>
</dbReference>
<dbReference type="GO" id="GO:0003964">
    <property type="term" value="F:RNA-directed DNA polymerase activity"/>
    <property type="evidence" value="ECO:0007669"/>
    <property type="project" value="UniProtKB-KW"/>
</dbReference>
<dbReference type="AlphaFoldDB" id="A0A2P4YLA8"/>
<evidence type="ECO:0000313" key="2">
    <source>
        <dbReference type="Proteomes" id="UP000237271"/>
    </source>
</evidence>
<sequence>MYLLLTRDFYCGRHTYVLAMFVNPGGLFLFRSLATVAADSIGVLEVRSNGLRVWTSGWKTGIVVFVGRFSKMVHLAADPTQMTSQQIARLFVDMVFKHHGVPSDFGSDRDPASKHVSSKRRLYFLEPNFRCRLRIIYRRAVKLSP</sequence>